<evidence type="ECO:0000313" key="2">
    <source>
        <dbReference type="Proteomes" id="UP000324222"/>
    </source>
</evidence>
<dbReference type="EMBL" id="VSRR010135961">
    <property type="protein sequence ID" value="MPD03405.1"/>
    <property type="molecule type" value="Genomic_DNA"/>
</dbReference>
<keyword evidence="2" id="KW-1185">Reference proteome</keyword>
<proteinExistence type="predicted"/>
<name>A0A5B7KFM6_PORTR</name>
<comment type="caution">
    <text evidence="1">The sequence shown here is derived from an EMBL/GenBank/DDBJ whole genome shotgun (WGS) entry which is preliminary data.</text>
</comment>
<dbReference type="AlphaFoldDB" id="A0A5B7KFM6"/>
<protein>
    <submittedName>
        <fullName evidence="1">Uncharacterized protein</fullName>
    </submittedName>
</protein>
<organism evidence="1 2">
    <name type="scientific">Portunus trituberculatus</name>
    <name type="common">Swimming crab</name>
    <name type="synonym">Neptunus trituberculatus</name>
    <dbReference type="NCBI Taxonomy" id="210409"/>
    <lineage>
        <taxon>Eukaryota</taxon>
        <taxon>Metazoa</taxon>
        <taxon>Ecdysozoa</taxon>
        <taxon>Arthropoda</taxon>
        <taxon>Crustacea</taxon>
        <taxon>Multicrustacea</taxon>
        <taxon>Malacostraca</taxon>
        <taxon>Eumalacostraca</taxon>
        <taxon>Eucarida</taxon>
        <taxon>Decapoda</taxon>
        <taxon>Pleocyemata</taxon>
        <taxon>Brachyura</taxon>
        <taxon>Eubrachyura</taxon>
        <taxon>Portunoidea</taxon>
        <taxon>Portunidae</taxon>
        <taxon>Portuninae</taxon>
        <taxon>Portunus</taxon>
    </lineage>
</organism>
<evidence type="ECO:0000313" key="1">
    <source>
        <dbReference type="EMBL" id="MPD03405.1"/>
    </source>
</evidence>
<sequence>MTAQPFRQSLAWREVCQIYTHLSRSLLPCSASSRVLWLILELNSDPAAELSESPAVVVTRLGVSSTSMSPVSG</sequence>
<accession>A0A5B7KFM6</accession>
<gene>
    <name evidence="1" type="ORF">E2C01_099043</name>
</gene>
<dbReference type="Proteomes" id="UP000324222">
    <property type="component" value="Unassembled WGS sequence"/>
</dbReference>
<reference evidence="1 2" key="1">
    <citation type="submission" date="2019-05" db="EMBL/GenBank/DDBJ databases">
        <title>Another draft genome of Portunus trituberculatus and its Hox gene families provides insights of decapod evolution.</title>
        <authorList>
            <person name="Jeong J.-H."/>
            <person name="Song I."/>
            <person name="Kim S."/>
            <person name="Choi T."/>
            <person name="Kim D."/>
            <person name="Ryu S."/>
            <person name="Kim W."/>
        </authorList>
    </citation>
    <scope>NUCLEOTIDE SEQUENCE [LARGE SCALE GENOMIC DNA]</scope>
    <source>
        <tissue evidence="1">Muscle</tissue>
    </source>
</reference>